<reference evidence="1 2" key="1">
    <citation type="submission" date="2015-08" db="EMBL/GenBank/DDBJ databases">
        <title>Complete genome sequence of Rufibacter tibetensis strain 1351t, a radiation-resistant bacterium from tibet plateau.</title>
        <authorList>
            <person name="Dai J."/>
        </authorList>
    </citation>
    <scope>NUCLEOTIDE SEQUENCE [LARGE SCALE GENOMIC DNA]</scope>
    <source>
        <strain evidence="1 2">1351</strain>
    </source>
</reference>
<proteinExistence type="predicted"/>
<dbReference type="AlphaFoldDB" id="A0A0P0CRW1"/>
<organism evidence="1 2">
    <name type="scientific">Rufibacter tibetensis</name>
    <dbReference type="NCBI Taxonomy" id="512763"/>
    <lineage>
        <taxon>Bacteria</taxon>
        <taxon>Pseudomonadati</taxon>
        <taxon>Bacteroidota</taxon>
        <taxon>Cytophagia</taxon>
        <taxon>Cytophagales</taxon>
        <taxon>Hymenobacteraceae</taxon>
        <taxon>Rufibacter</taxon>
    </lineage>
</organism>
<dbReference type="PATRIC" id="fig|512763.3.peg.356"/>
<protein>
    <submittedName>
        <fullName evidence="1">Uncharacterized protein</fullName>
    </submittedName>
</protein>
<dbReference type="EMBL" id="CP012643">
    <property type="protein sequence ID" value="ALI97903.1"/>
    <property type="molecule type" value="Genomic_DNA"/>
</dbReference>
<name>A0A0P0CRW1_9BACT</name>
<sequence length="71" mass="8200">MGLKTIRQTGDRQNAVELKGYKNVKGNWIATDLTFYLNGTKTLHEVYYNMRFPKTLPSELFTVAGFQAARW</sequence>
<evidence type="ECO:0000313" key="1">
    <source>
        <dbReference type="EMBL" id="ALI97903.1"/>
    </source>
</evidence>
<accession>A0A0P0CRW1</accession>
<dbReference type="Proteomes" id="UP000061382">
    <property type="component" value="Chromosome"/>
</dbReference>
<dbReference type="STRING" id="512763.DC20_01565"/>
<keyword evidence="2" id="KW-1185">Reference proteome</keyword>
<gene>
    <name evidence="1" type="ORF">DC20_01565</name>
</gene>
<evidence type="ECO:0000313" key="2">
    <source>
        <dbReference type="Proteomes" id="UP000061382"/>
    </source>
</evidence>
<dbReference type="KEGG" id="rti:DC20_01565"/>